<feature type="signal peptide" evidence="1">
    <location>
        <begin position="1"/>
        <end position="20"/>
    </location>
</feature>
<gene>
    <name evidence="2" type="ORF">MCQ_00677</name>
</gene>
<dbReference type="SUPFAM" id="SSF101082">
    <property type="entry name" value="Typo IV secretion system protein TraC"/>
    <property type="match status" value="1"/>
</dbReference>
<dbReference type="InterPro" id="IPR023220">
    <property type="entry name" value="T4SS_VirB5-domain"/>
</dbReference>
<dbReference type="Gene3D" id="1.20.58.430">
    <property type="entry name" value="Type IV secretion system, VirB5-domain"/>
    <property type="match status" value="1"/>
</dbReference>
<dbReference type="HOGENOM" id="CLU_057828_1_0_5"/>
<dbReference type="EMBL" id="AILU01000022">
    <property type="protein sequence ID" value="EJF79756.1"/>
    <property type="molecule type" value="Genomic_DNA"/>
</dbReference>
<dbReference type="eggNOG" id="ENOG5032TDS">
    <property type="taxonomic scope" value="Bacteria"/>
</dbReference>
<keyword evidence="1" id="KW-0732">Signal</keyword>
<dbReference type="PATRIC" id="fig|1094563.3.peg.780"/>
<proteinExistence type="predicted"/>
<reference evidence="2 3" key="1">
    <citation type="submission" date="2012-03" db="EMBL/GenBank/DDBJ databases">
        <title>The Genome Sequence of Bartonella washoensis Sb944nv.</title>
        <authorList>
            <consortium name="The Broad Institute Genome Sequencing Platform"/>
            <consortium name="The Broad Institute Genome Sequencing Center for Infectious Disease"/>
            <person name="Feldgarden M."/>
            <person name="Kirby J."/>
            <person name="Kosoy M."/>
            <person name="Birtles R."/>
            <person name="Probert W.S."/>
            <person name="Chiaraviglio L."/>
            <person name="Young S.K."/>
            <person name="Zeng Q."/>
            <person name="Gargeya S."/>
            <person name="Fitzgerald M."/>
            <person name="Haas B."/>
            <person name="Abouelleil A."/>
            <person name="Alvarado L."/>
            <person name="Arachchi H.M."/>
            <person name="Berlin A."/>
            <person name="Chapman S.B."/>
            <person name="Gearin G."/>
            <person name="Goldberg J."/>
            <person name="Griggs A."/>
            <person name="Gujja S."/>
            <person name="Hansen M."/>
            <person name="Heiman D."/>
            <person name="Howarth C."/>
            <person name="Larimer J."/>
            <person name="Lui A."/>
            <person name="MacDonald P.J.P."/>
            <person name="McCowen C."/>
            <person name="Montmayeur A."/>
            <person name="Murphy C."/>
            <person name="Neiman D."/>
            <person name="Pearson M."/>
            <person name="Priest M."/>
            <person name="Roberts A."/>
            <person name="Saif S."/>
            <person name="Shea T."/>
            <person name="Sisk P."/>
            <person name="Stolte C."/>
            <person name="Sykes S."/>
            <person name="Wortman J."/>
            <person name="Nusbaum C."/>
            <person name="Birren B."/>
        </authorList>
    </citation>
    <scope>NUCLEOTIDE SEQUENCE [LARGE SCALE GENOMIC DNA]</scope>
    <source>
        <strain evidence="2 3">Sb944nv</strain>
    </source>
</reference>
<dbReference type="Pfam" id="PF07996">
    <property type="entry name" value="T4SS"/>
    <property type="match status" value="1"/>
</dbReference>
<protein>
    <submittedName>
        <fullName evidence="2">Uncharacterized protein</fullName>
    </submittedName>
</protein>
<accession>J0Q3T1</accession>
<keyword evidence="3" id="KW-1185">Reference proteome</keyword>
<evidence type="ECO:0000256" key="1">
    <source>
        <dbReference type="SAM" id="SignalP"/>
    </source>
</evidence>
<dbReference type="Proteomes" id="UP000008947">
    <property type="component" value="Unassembled WGS sequence"/>
</dbReference>
<dbReference type="RefSeq" id="WP_006923552.1">
    <property type="nucleotide sequence ID" value="NZ_JH725023.1"/>
</dbReference>
<evidence type="ECO:0000313" key="2">
    <source>
        <dbReference type="EMBL" id="EJF79756.1"/>
    </source>
</evidence>
<dbReference type="CDD" id="cd14262">
    <property type="entry name" value="VirB5_like"/>
    <property type="match status" value="1"/>
</dbReference>
<sequence>MKKLAIIAIISVTLTMPSLAIGSKKKDCITIDQAHHSNDDIKSGFFAIYFMDKQLDAFKKIYQSITGNRQKGAKLKEDDGTLLFLKPHLIYDNNKQNELDKKIPPLIQEIKREEIDFIYDSVDDAREEIDERKQYAAVIDKAVDLQIFEENRNHFEQIEKILTKVDTVEDIKGTAELKLQLEGMLSMIQNEKIKLEAIAHSRDVEQVLIKQLQYKRNAKILRRTNKQMPTVRSR</sequence>
<dbReference type="AlphaFoldDB" id="J0Q3T1"/>
<feature type="chain" id="PRO_5003737829" evidence="1">
    <location>
        <begin position="21"/>
        <end position="234"/>
    </location>
</feature>
<name>J0Q3T1_9HYPH</name>
<comment type="caution">
    <text evidence="2">The sequence shown here is derived from an EMBL/GenBank/DDBJ whole genome shotgun (WGS) entry which is preliminary data.</text>
</comment>
<dbReference type="InterPro" id="IPR014158">
    <property type="entry name" value="T4SS_VirB5"/>
</dbReference>
<organism evidence="2 3">
    <name type="scientific">Candidatus Bartonella washoeensis Sb944nv</name>
    <dbReference type="NCBI Taxonomy" id="1094563"/>
    <lineage>
        <taxon>Bacteria</taxon>
        <taxon>Pseudomonadati</taxon>
        <taxon>Pseudomonadota</taxon>
        <taxon>Alphaproteobacteria</taxon>
        <taxon>Hyphomicrobiales</taxon>
        <taxon>Bartonellaceae</taxon>
        <taxon>Bartonella</taxon>
    </lineage>
</organism>
<evidence type="ECO:0000313" key="3">
    <source>
        <dbReference type="Proteomes" id="UP000008947"/>
    </source>
</evidence>